<name>A0A565CPN0_9BRAS</name>
<reference evidence="1" key="1">
    <citation type="submission" date="2019-07" db="EMBL/GenBank/DDBJ databases">
        <authorList>
            <person name="Dittberner H."/>
        </authorList>
    </citation>
    <scope>NUCLEOTIDE SEQUENCE [LARGE SCALE GENOMIC DNA]</scope>
</reference>
<gene>
    <name evidence="1" type="ORF">ANE_LOCUS26043</name>
</gene>
<keyword evidence="2" id="KW-1185">Reference proteome</keyword>
<proteinExistence type="predicted"/>
<dbReference type="EMBL" id="CABITT030000008">
    <property type="protein sequence ID" value="VVB15599.1"/>
    <property type="molecule type" value="Genomic_DNA"/>
</dbReference>
<protein>
    <submittedName>
        <fullName evidence="1">Uncharacterized protein</fullName>
    </submittedName>
</protein>
<comment type="caution">
    <text evidence="1">The sequence shown here is derived from an EMBL/GenBank/DDBJ whole genome shotgun (WGS) entry which is preliminary data.</text>
</comment>
<organism evidence="1 2">
    <name type="scientific">Arabis nemorensis</name>
    <dbReference type="NCBI Taxonomy" id="586526"/>
    <lineage>
        <taxon>Eukaryota</taxon>
        <taxon>Viridiplantae</taxon>
        <taxon>Streptophyta</taxon>
        <taxon>Embryophyta</taxon>
        <taxon>Tracheophyta</taxon>
        <taxon>Spermatophyta</taxon>
        <taxon>Magnoliopsida</taxon>
        <taxon>eudicotyledons</taxon>
        <taxon>Gunneridae</taxon>
        <taxon>Pentapetalae</taxon>
        <taxon>rosids</taxon>
        <taxon>malvids</taxon>
        <taxon>Brassicales</taxon>
        <taxon>Brassicaceae</taxon>
        <taxon>Arabideae</taxon>
        <taxon>Arabis</taxon>
    </lineage>
</organism>
<evidence type="ECO:0000313" key="1">
    <source>
        <dbReference type="EMBL" id="VVB15599.1"/>
    </source>
</evidence>
<accession>A0A565CPN0</accession>
<evidence type="ECO:0000313" key="2">
    <source>
        <dbReference type="Proteomes" id="UP000489600"/>
    </source>
</evidence>
<dbReference type="AlphaFoldDB" id="A0A565CPN0"/>
<dbReference type="Proteomes" id="UP000489600">
    <property type="component" value="Unassembled WGS sequence"/>
</dbReference>
<sequence>MSLVLRFRRFGQRTTHQRDLISNIIRNFRARWDYNEEEKNDGVTYRRCTPVLKSENSGAGIVAGAGQAQSGANEEAKV</sequence>